<dbReference type="InterPro" id="IPR046496">
    <property type="entry name" value="DUF6589"/>
</dbReference>
<evidence type="ECO:0000259" key="2">
    <source>
        <dbReference type="Pfam" id="PF20231"/>
    </source>
</evidence>
<evidence type="ECO:0000313" key="3">
    <source>
        <dbReference type="EMBL" id="PSS36787.1"/>
    </source>
</evidence>
<feature type="region of interest" description="Disordered" evidence="1">
    <location>
        <begin position="113"/>
        <end position="150"/>
    </location>
</feature>
<proteinExistence type="predicted"/>
<keyword evidence="4" id="KW-1185">Reference proteome</keyword>
<dbReference type="Pfam" id="PF20231">
    <property type="entry name" value="DUF6589"/>
    <property type="match status" value="1"/>
</dbReference>
<dbReference type="EMBL" id="MLYV02000107">
    <property type="protein sequence ID" value="PSS36787.1"/>
    <property type="molecule type" value="Genomic_DNA"/>
</dbReference>
<dbReference type="AlphaFoldDB" id="A0A2R6S3C4"/>
<dbReference type="OrthoDB" id="4743193at2759"/>
<accession>A0A2R6S3C4</accession>
<name>A0A2R6S3C4_9APHY</name>
<dbReference type="Proteomes" id="UP000186601">
    <property type="component" value="Unassembled WGS sequence"/>
</dbReference>
<gene>
    <name evidence="3" type="ORF">PHLCEN_2v1331</name>
</gene>
<evidence type="ECO:0000256" key="1">
    <source>
        <dbReference type="SAM" id="MobiDB-lite"/>
    </source>
</evidence>
<protein>
    <recommendedName>
        <fullName evidence="2">DUF6589 domain-containing protein</fullName>
    </recommendedName>
</protein>
<organism evidence="3 4">
    <name type="scientific">Hermanssonia centrifuga</name>
    <dbReference type="NCBI Taxonomy" id="98765"/>
    <lineage>
        <taxon>Eukaryota</taxon>
        <taxon>Fungi</taxon>
        <taxon>Dikarya</taxon>
        <taxon>Basidiomycota</taxon>
        <taxon>Agaricomycotina</taxon>
        <taxon>Agaricomycetes</taxon>
        <taxon>Polyporales</taxon>
        <taxon>Meruliaceae</taxon>
        <taxon>Hermanssonia</taxon>
    </lineage>
</organism>
<reference evidence="3 4" key="1">
    <citation type="submission" date="2018-02" db="EMBL/GenBank/DDBJ databases">
        <title>Genome sequence of the basidiomycete white-rot fungus Phlebia centrifuga.</title>
        <authorList>
            <person name="Granchi Z."/>
            <person name="Peng M."/>
            <person name="de Vries R.P."/>
            <person name="Hilden K."/>
            <person name="Makela M.R."/>
            <person name="Grigoriev I."/>
            <person name="Riley R."/>
        </authorList>
    </citation>
    <scope>NUCLEOTIDE SEQUENCE [LARGE SCALE GENOMIC DNA]</scope>
    <source>
        <strain evidence="3 4">FBCC195</strain>
    </source>
</reference>
<comment type="caution">
    <text evidence="3">The sequence shown here is derived from an EMBL/GenBank/DDBJ whole genome shotgun (WGS) entry which is preliminary data.</text>
</comment>
<sequence length="677" mass="76933">MHDILKPISEILSKADCSLPEVILWLLNTHTDHPLKHQLSTALGDLVRAFGKSEVKRLTDIDNGWHFTSVDTTPEQLEDFHLQDMERSMYDLAPSLWHLWDCLLSGKLKREKPNLDDLDGSSDTEEELGQRDLGDVQLASDKQSKQELPKKLARRQHAVLSIASNQKANWLQNLCGLFLHANNTPEKVVDTLSRMGISVSTGTIHNSLDSLSHHAAETVQAIGQTLTAAYVYDNFDVDLKRSMPTVEKSVDTLKHLTSSMIFPLGHGIKPDDLKCSELLWQRSRCRPVAGLGPQRKGWPALLDIHADTRRSDANGMTTRDRFNAWKFLYDLCHYGPPKFGVFQRELGLPEILEQVPIEKTTMIPLRATQDNNSEIAGNIGTIKHILEQVGVGEAGQPGVVDVSEHVIIIHGDLGTGERLASAMECRALEETPYRRLQFVIFVPGSFHFKMACGDAMMRSFVKPKLAREDDTCIMREVAIARPRETGIMVSNPGFRRTHQQLQHSGICRRLDCWGVEVAKRKPEHKDLERFAASKPSLDLLREIANHIAKTYVARGEMIKDMREMPLKVRDKQQENNLLLDQYCFLYEETSFAMNHGDIKCLESTFLPWIFIFQATKKYKYAKHMVRLLMDVHYEYPSALKKAVRYSMLVNPTGKRDGFRAPDWCMELGNLYTKVLPM</sequence>
<feature type="domain" description="DUF6589" evidence="2">
    <location>
        <begin position="305"/>
        <end position="674"/>
    </location>
</feature>
<evidence type="ECO:0000313" key="4">
    <source>
        <dbReference type="Proteomes" id="UP000186601"/>
    </source>
</evidence>
<dbReference type="STRING" id="98765.A0A2R6S3C4"/>
<feature type="compositionally biased region" description="Acidic residues" evidence="1">
    <location>
        <begin position="116"/>
        <end position="127"/>
    </location>
</feature>